<evidence type="ECO:0000256" key="1">
    <source>
        <dbReference type="SAM" id="Phobius"/>
    </source>
</evidence>
<sequence>MKKLRKAFTIIEILISVIIISFSIVYVLKIHSQNREQVIYLSERNKFALQDSLFLSDDVLKYHKEKKNAYEVLQPYFKIDDLKSREILKNISRNFFIPEPINLTSDEDNGPSAVIQEIKLKDRYSSAYFRFKISNF</sequence>
<dbReference type="EMBL" id="FPHL01000014">
    <property type="protein sequence ID" value="SFV56875.1"/>
    <property type="molecule type" value="Genomic_DNA"/>
</dbReference>
<keyword evidence="1" id="KW-0812">Transmembrane</keyword>
<evidence type="ECO:0008006" key="3">
    <source>
        <dbReference type="Google" id="ProtNLM"/>
    </source>
</evidence>
<proteinExistence type="predicted"/>
<name>A0A1W1BTR2_9ZZZZ</name>
<feature type="transmembrane region" description="Helical" evidence="1">
    <location>
        <begin position="7"/>
        <end position="28"/>
    </location>
</feature>
<protein>
    <recommendedName>
        <fullName evidence="3">Prepilin-type N-terminal cleavage/methylation domain-containing protein</fullName>
    </recommendedName>
</protein>
<organism evidence="2">
    <name type="scientific">hydrothermal vent metagenome</name>
    <dbReference type="NCBI Taxonomy" id="652676"/>
    <lineage>
        <taxon>unclassified sequences</taxon>
        <taxon>metagenomes</taxon>
        <taxon>ecological metagenomes</taxon>
    </lineage>
</organism>
<dbReference type="AlphaFoldDB" id="A0A1W1BTR2"/>
<reference evidence="2" key="1">
    <citation type="submission" date="2016-10" db="EMBL/GenBank/DDBJ databases">
        <authorList>
            <person name="de Groot N.N."/>
        </authorList>
    </citation>
    <scope>NUCLEOTIDE SEQUENCE</scope>
</reference>
<accession>A0A1W1BTR2</accession>
<keyword evidence="1" id="KW-0472">Membrane</keyword>
<keyword evidence="1" id="KW-1133">Transmembrane helix</keyword>
<evidence type="ECO:0000313" key="2">
    <source>
        <dbReference type="EMBL" id="SFV56875.1"/>
    </source>
</evidence>
<gene>
    <name evidence="2" type="ORF">MNB_SV-10-471</name>
</gene>